<gene>
    <name evidence="1" type="ORF">AWB85_12275</name>
</gene>
<dbReference type="PROSITE" id="PS51318">
    <property type="entry name" value="TAT"/>
    <property type="match status" value="1"/>
</dbReference>
<organism evidence="1 2">
    <name type="scientific">Mycobacteroides immunogenum</name>
    <dbReference type="NCBI Taxonomy" id="83262"/>
    <lineage>
        <taxon>Bacteria</taxon>
        <taxon>Bacillati</taxon>
        <taxon>Actinomycetota</taxon>
        <taxon>Actinomycetes</taxon>
        <taxon>Mycobacteriales</taxon>
        <taxon>Mycobacteriaceae</taxon>
        <taxon>Mycobacteroides</taxon>
    </lineage>
</organism>
<dbReference type="InterPro" id="IPR029058">
    <property type="entry name" value="AB_hydrolase_fold"/>
</dbReference>
<dbReference type="PANTHER" id="PTHR48098">
    <property type="entry name" value="ENTEROCHELIN ESTERASE-RELATED"/>
    <property type="match status" value="1"/>
</dbReference>
<name>A0A179V8Y5_9MYCO</name>
<dbReference type="InterPro" id="IPR006311">
    <property type="entry name" value="TAT_signal"/>
</dbReference>
<dbReference type="AlphaFoldDB" id="A0A179V8Y5"/>
<dbReference type="InterPro" id="IPR050583">
    <property type="entry name" value="Mycobacterial_A85_antigen"/>
</dbReference>
<comment type="caution">
    <text evidence="1">The sequence shown here is derived from an EMBL/GenBank/DDBJ whole genome shotgun (WGS) entry which is preliminary data.</text>
</comment>
<evidence type="ECO:0000313" key="2">
    <source>
        <dbReference type="Proteomes" id="UP000186919"/>
    </source>
</evidence>
<evidence type="ECO:0000313" key="1">
    <source>
        <dbReference type="EMBL" id="OAT67435.1"/>
    </source>
</evidence>
<dbReference type="Proteomes" id="UP000186919">
    <property type="component" value="Unassembled WGS sequence"/>
</dbReference>
<sequence length="268" mass="27674">MAEVSPLSRRQLLRAGAALGAGAALLPTLAPPARAFGEVTTGSFVSAARGGVETGYKIARPPGADGPLRPVILLHGRDETADRMIGWGFENIVGGAGGAAVAVAAIDGGNSYWHPHESGDDPGAMIINEFLPLLADEGMDTSRVAFLGWSAGGYGALLNGARLGGPRTAAIAAVGPALWTTYDAATPDAFDGPKNWSDYSVFNLPQLDTIPLWVSCGTEDRFYEAAKLFASERKTPPAGGFGPGGHDGDYWDTQVSPALSWIAPILAG</sequence>
<dbReference type="Gene3D" id="3.40.50.1820">
    <property type="entry name" value="alpha/beta hydrolase"/>
    <property type="match status" value="1"/>
</dbReference>
<dbReference type="PANTHER" id="PTHR48098:SF1">
    <property type="entry name" value="DIACYLGLYCEROL ACYLTRANSFERASE_MYCOLYLTRANSFERASE AG85A"/>
    <property type="match status" value="1"/>
</dbReference>
<dbReference type="SUPFAM" id="SSF53474">
    <property type="entry name" value="alpha/beta-Hydrolases"/>
    <property type="match status" value="1"/>
</dbReference>
<dbReference type="EMBL" id="LQYE01000029">
    <property type="protein sequence ID" value="OAT67435.1"/>
    <property type="molecule type" value="Genomic_DNA"/>
</dbReference>
<reference evidence="1 2" key="1">
    <citation type="submission" date="2016-01" db="EMBL/GenBank/DDBJ databases">
        <title>Mycobacterium immunogenum strain CD11_6 genome sequencing and assembly.</title>
        <authorList>
            <person name="Kaur G."/>
            <person name="Nair G.R."/>
            <person name="Mayilraj S."/>
        </authorList>
    </citation>
    <scope>NUCLEOTIDE SEQUENCE [LARGE SCALE GENOMIC DNA]</scope>
    <source>
        <strain evidence="1 2">CD11-6</strain>
    </source>
</reference>
<protein>
    <submittedName>
        <fullName evidence="1">Esterase</fullName>
    </submittedName>
</protein>
<proteinExistence type="predicted"/>
<dbReference type="GO" id="GO:0016747">
    <property type="term" value="F:acyltransferase activity, transferring groups other than amino-acyl groups"/>
    <property type="evidence" value="ECO:0007669"/>
    <property type="project" value="TreeGrafter"/>
</dbReference>
<accession>A0A179V8Y5</accession>